<evidence type="ECO:0000313" key="7">
    <source>
        <dbReference type="EMBL" id="TEU25610.1"/>
    </source>
</evidence>
<dbReference type="STRING" id="1120977.GCA_000619845_02186"/>
<feature type="transmembrane region" description="Helical" evidence="5">
    <location>
        <begin position="116"/>
        <end position="137"/>
    </location>
</feature>
<comment type="subcellular location">
    <subcellularLocation>
        <location evidence="1">Membrane</location>
    </subcellularLocation>
</comment>
<feature type="transmembrane region" description="Helical" evidence="5">
    <location>
        <begin position="58"/>
        <end position="79"/>
    </location>
</feature>
<feature type="transmembrane region" description="Helical" evidence="5">
    <location>
        <begin position="200"/>
        <end position="218"/>
    </location>
</feature>
<evidence type="ECO:0000256" key="2">
    <source>
        <dbReference type="ARBA" id="ARBA00022692"/>
    </source>
</evidence>
<evidence type="ECO:0000256" key="1">
    <source>
        <dbReference type="ARBA" id="ARBA00004370"/>
    </source>
</evidence>
<dbReference type="EMBL" id="SNTY01000036">
    <property type="protein sequence ID" value="TEU25610.1"/>
    <property type="molecule type" value="Genomic_DNA"/>
</dbReference>
<feature type="domain" description="Fatty acid hydroxylase" evidence="6">
    <location>
        <begin position="207"/>
        <end position="338"/>
    </location>
</feature>
<dbReference type="GO" id="GO:0005506">
    <property type="term" value="F:iron ion binding"/>
    <property type="evidence" value="ECO:0007669"/>
    <property type="project" value="InterPro"/>
</dbReference>
<protein>
    <submittedName>
        <fullName evidence="7">Sterol desaturase family protein</fullName>
    </submittedName>
</protein>
<dbReference type="PROSITE" id="PS51257">
    <property type="entry name" value="PROKAR_LIPOPROTEIN"/>
    <property type="match status" value="1"/>
</dbReference>
<evidence type="ECO:0000313" key="8">
    <source>
        <dbReference type="Proteomes" id="UP000297834"/>
    </source>
</evidence>
<reference evidence="7 8" key="1">
    <citation type="submission" date="2019-03" db="EMBL/GenBank/DDBJ databases">
        <title>Alkanindiges illinoisensis: a potential pathogenic isolated from ascites of a gastric cancer patient with abdominal metastasis.</title>
        <authorList>
            <person name="Hu X."/>
            <person name="Yang B."/>
            <person name="Yan X."/>
            <person name="Lin L."/>
            <person name="Zhao H."/>
            <person name="Zhou F."/>
            <person name="Su B."/>
            <person name="Chen J."/>
            <person name="Rui Y."/>
            <person name="Wang Q."/>
            <person name="Zheng L."/>
        </authorList>
    </citation>
    <scope>NUCLEOTIDE SEQUENCE [LARGE SCALE GENOMIC DNA]</scope>
    <source>
        <strain evidence="7 8">NFYY 23406</strain>
    </source>
</reference>
<dbReference type="PANTHER" id="PTHR11863">
    <property type="entry name" value="STEROL DESATURASE"/>
    <property type="match status" value="1"/>
</dbReference>
<evidence type="ECO:0000256" key="4">
    <source>
        <dbReference type="ARBA" id="ARBA00023136"/>
    </source>
</evidence>
<dbReference type="GO" id="GO:0016020">
    <property type="term" value="C:membrane"/>
    <property type="evidence" value="ECO:0007669"/>
    <property type="project" value="UniProtKB-SubCell"/>
</dbReference>
<dbReference type="OrthoDB" id="9770329at2"/>
<feature type="transmembrane region" description="Helical" evidence="5">
    <location>
        <begin position="158"/>
        <end position="180"/>
    </location>
</feature>
<sequence>MTNLLRKHLEDQPLNYGHGKISAFIAISFGLLACLTAFCFLFPNLLTMPELRSVYNPLLIKVLLFSGIGVGFIAGLCSVFRNPNRLWGLSGIFLNTCAALLASGQIEGSPYEARNVYAGLDYFILTLLVLALVFIPMERMFAKYQQQKILRKGWVTDLKYFMFSHLGIQLLAFFTIIPAQVLFNQWINPRLHQLVSSQPLALQFLEILLVVDFFSYWIHRSMHKVPRLWRIHAVHHSSLQMDWLASSRVHVAELILNRFVGYIPLLFLGFSPAATYAYLIFISFHAIFIHANVRFRFPYLRWMIATPEFHHWHHSSEDEALDKNFAAFLPIYDVIFKTAHMPAHLPQRYGTTPSTKVPEGFVDQLIYPFKKRKKKKAAP</sequence>
<dbReference type="GO" id="GO:0016491">
    <property type="term" value="F:oxidoreductase activity"/>
    <property type="evidence" value="ECO:0007669"/>
    <property type="project" value="InterPro"/>
</dbReference>
<name>A0A4Y7XC09_9GAMM</name>
<dbReference type="GO" id="GO:0008610">
    <property type="term" value="P:lipid biosynthetic process"/>
    <property type="evidence" value="ECO:0007669"/>
    <property type="project" value="InterPro"/>
</dbReference>
<dbReference type="AlphaFoldDB" id="A0A4Y7XC09"/>
<evidence type="ECO:0000259" key="6">
    <source>
        <dbReference type="Pfam" id="PF04116"/>
    </source>
</evidence>
<organism evidence="7 8">
    <name type="scientific">Alkanindiges illinoisensis</name>
    <dbReference type="NCBI Taxonomy" id="197183"/>
    <lineage>
        <taxon>Bacteria</taxon>
        <taxon>Pseudomonadati</taxon>
        <taxon>Pseudomonadota</taxon>
        <taxon>Gammaproteobacteria</taxon>
        <taxon>Moraxellales</taxon>
        <taxon>Moraxellaceae</taxon>
        <taxon>Alkanindiges</taxon>
    </lineage>
</organism>
<keyword evidence="4 5" id="KW-0472">Membrane</keyword>
<feature type="transmembrane region" description="Helical" evidence="5">
    <location>
        <begin position="21"/>
        <end position="46"/>
    </location>
</feature>
<feature type="transmembrane region" description="Helical" evidence="5">
    <location>
        <begin position="276"/>
        <end position="293"/>
    </location>
</feature>
<gene>
    <name evidence="7" type="ORF">E2B99_09615</name>
</gene>
<keyword evidence="2 5" id="KW-0812">Transmembrane</keyword>
<keyword evidence="8" id="KW-1185">Reference proteome</keyword>
<comment type="caution">
    <text evidence="7">The sequence shown here is derived from an EMBL/GenBank/DDBJ whole genome shotgun (WGS) entry which is preliminary data.</text>
</comment>
<evidence type="ECO:0000256" key="5">
    <source>
        <dbReference type="SAM" id="Phobius"/>
    </source>
</evidence>
<dbReference type="InterPro" id="IPR006694">
    <property type="entry name" value="Fatty_acid_hydroxylase"/>
</dbReference>
<keyword evidence="3 5" id="KW-1133">Transmembrane helix</keyword>
<dbReference type="Proteomes" id="UP000297834">
    <property type="component" value="Unassembled WGS sequence"/>
</dbReference>
<dbReference type="InterPro" id="IPR050307">
    <property type="entry name" value="Sterol_Desaturase_Related"/>
</dbReference>
<dbReference type="Pfam" id="PF04116">
    <property type="entry name" value="FA_hydroxylase"/>
    <property type="match status" value="1"/>
</dbReference>
<evidence type="ECO:0000256" key="3">
    <source>
        <dbReference type="ARBA" id="ARBA00022989"/>
    </source>
</evidence>
<dbReference type="RefSeq" id="WP_134244760.1">
    <property type="nucleotide sequence ID" value="NZ_SNTY01000036.1"/>
</dbReference>
<accession>A0A4Y7XC09</accession>
<feature type="transmembrane region" description="Helical" evidence="5">
    <location>
        <begin position="86"/>
        <end position="104"/>
    </location>
</feature>
<proteinExistence type="predicted"/>